<dbReference type="AlphaFoldDB" id="A0A653L2V3"/>
<evidence type="ECO:0000313" key="1">
    <source>
        <dbReference type="EMBL" id="VXA85778.1"/>
    </source>
</evidence>
<dbReference type="EMBL" id="CABWLC010000012">
    <property type="protein sequence ID" value="VXA85778.1"/>
    <property type="molecule type" value="Genomic_DNA"/>
</dbReference>
<name>A0A653L2V3_AERVE</name>
<protein>
    <submittedName>
        <fullName evidence="1">Uncharacterized protein</fullName>
    </submittedName>
</protein>
<organism evidence="1 2">
    <name type="scientific">Aeromonas veronii</name>
    <dbReference type="NCBI Taxonomy" id="654"/>
    <lineage>
        <taxon>Bacteria</taxon>
        <taxon>Pseudomonadati</taxon>
        <taxon>Pseudomonadota</taxon>
        <taxon>Gammaproteobacteria</taxon>
        <taxon>Aeromonadales</taxon>
        <taxon>Aeromonadaceae</taxon>
        <taxon>Aeromonas</taxon>
    </lineage>
</organism>
<accession>A0A653L2V3</accession>
<proteinExistence type="predicted"/>
<sequence>MLPHSTPKQAVQFTLLIAPYGTSMTVVFLARCGELSGTDGATHLSSLFCSRLPCVRPSRPASGAISVRWLTSHHRFSPHKFIERALPSTEQKLTTRPKR</sequence>
<evidence type="ECO:0000313" key="2">
    <source>
        <dbReference type="Proteomes" id="UP000439123"/>
    </source>
</evidence>
<dbReference type="Proteomes" id="UP000439123">
    <property type="component" value="Unassembled WGS sequence"/>
</dbReference>
<gene>
    <name evidence="1" type="ORF">AERO8C_20657</name>
</gene>
<reference evidence="1 2" key="1">
    <citation type="submission" date="2019-10" db="EMBL/GenBank/DDBJ databases">
        <authorList>
            <person name="Karimi E."/>
        </authorList>
    </citation>
    <scope>NUCLEOTIDE SEQUENCE [LARGE SCALE GENOMIC DNA]</scope>
    <source>
        <strain evidence="1">Aeromonas sp. 8C</strain>
    </source>
</reference>